<keyword evidence="1" id="KW-1133">Transmembrane helix</keyword>
<reference evidence="2 3" key="1">
    <citation type="submission" date="2016-11" db="EMBL/GenBank/DDBJ databases">
        <authorList>
            <person name="Jaros S."/>
            <person name="Januszkiewicz K."/>
            <person name="Wedrychowicz H."/>
        </authorList>
    </citation>
    <scope>NUCLEOTIDE SEQUENCE [LARGE SCALE GENOMIC DNA]</scope>
    <source>
        <strain evidence="2 3">DSM 27621</strain>
    </source>
</reference>
<keyword evidence="1" id="KW-0472">Membrane</keyword>
<name>A0A1M7IUV8_9FLAO</name>
<dbReference type="EMBL" id="FRBM01000022">
    <property type="protein sequence ID" value="SHM44526.1"/>
    <property type="molecule type" value="Genomic_DNA"/>
</dbReference>
<proteinExistence type="predicted"/>
<evidence type="ECO:0000256" key="1">
    <source>
        <dbReference type="SAM" id="Phobius"/>
    </source>
</evidence>
<protein>
    <submittedName>
        <fullName evidence="2">Uncharacterized protein</fullName>
    </submittedName>
</protein>
<accession>A0A1M7IUV8</accession>
<gene>
    <name evidence="2" type="ORF">SAMN05444407_1225</name>
</gene>
<dbReference type="AlphaFoldDB" id="A0A1M7IUV8"/>
<dbReference type="RefSeq" id="WP_073300610.1">
    <property type="nucleotide sequence ID" value="NZ_FRBM01000022.1"/>
</dbReference>
<evidence type="ECO:0000313" key="3">
    <source>
        <dbReference type="Proteomes" id="UP000184069"/>
    </source>
</evidence>
<dbReference type="Proteomes" id="UP000184069">
    <property type="component" value="Unassembled WGS sequence"/>
</dbReference>
<organism evidence="2 3">
    <name type="scientific">Chryseobacterium contaminans</name>
    <dbReference type="NCBI Taxonomy" id="1423959"/>
    <lineage>
        <taxon>Bacteria</taxon>
        <taxon>Pseudomonadati</taxon>
        <taxon>Bacteroidota</taxon>
        <taxon>Flavobacteriia</taxon>
        <taxon>Flavobacteriales</taxon>
        <taxon>Weeksellaceae</taxon>
        <taxon>Chryseobacterium group</taxon>
        <taxon>Chryseobacterium</taxon>
    </lineage>
</organism>
<sequence>MKKNSVFLIIIIITLILLLYNLIFSSKNSNSFLAEVRNKEIKSLVIKKYINDNNHNIPFLVYDKKNITDSLVVYRDWWDKISLGDSIVKAKGSLELIVKSSDKVQRFNYEDKFGLGTP</sequence>
<evidence type="ECO:0000313" key="2">
    <source>
        <dbReference type="EMBL" id="SHM44526.1"/>
    </source>
</evidence>
<feature type="transmembrane region" description="Helical" evidence="1">
    <location>
        <begin position="6"/>
        <end position="24"/>
    </location>
</feature>
<keyword evidence="1" id="KW-0812">Transmembrane</keyword>